<gene>
    <name evidence="4" type="ORF">JL111_15475</name>
</gene>
<keyword evidence="1" id="KW-0808">Transferase</keyword>
<dbReference type="Pfam" id="PF13508">
    <property type="entry name" value="Acetyltransf_7"/>
    <property type="match status" value="1"/>
</dbReference>
<dbReference type="PANTHER" id="PTHR43800">
    <property type="entry name" value="PEPTIDYL-LYSINE N-ACETYLTRANSFERASE YJAB"/>
    <property type="match status" value="1"/>
</dbReference>
<reference evidence="4 5" key="1">
    <citation type="submission" date="2021-01" db="EMBL/GenBank/DDBJ databases">
        <title>011410 draft genome.</title>
        <authorList>
            <person name="Lang L."/>
        </authorList>
    </citation>
    <scope>NUCLEOTIDE SEQUENCE [LARGE SCALE GENOMIC DNA]</scope>
    <source>
        <strain evidence="4 5">KCTC 42845</strain>
    </source>
</reference>
<evidence type="ECO:0000313" key="5">
    <source>
        <dbReference type="Proteomes" id="UP000644749"/>
    </source>
</evidence>
<dbReference type="InterPro" id="IPR000182">
    <property type="entry name" value="GNAT_dom"/>
</dbReference>
<accession>A0ABS1S829</accession>
<keyword evidence="5" id="KW-1185">Reference proteome</keyword>
<keyword evidence="2" id="KW-0012">Acyltransferase</keyword>
<dbReference type="PANTHER" id="PTHR43800:SF1">
    <property type="entry name" value="PEPTIDYL-LYSINE N-ACETYLTRANSFERASE YJAB"/>
    <property type="match status" value="1"/>
</dbReference>
<organism evidence="4 5">
    <name type="scientific">Paracoccus aerius</name>
    <dbReference type="NCBI Taxonomy" id="1915382"/>
    <lineage>
        <taxon>Bacteria</taxon>
        <taxon>Pseudomonadati</taxon>
        <taxon>Pseudomonadota</taxon>
        <taxon>Alphaproteobacteria</taxon>
        <taxon>Rhodobacterales</taxon>
        <taxon>Paracoccaceae</taxon>
        <taxon>Paracoccus</taxon>
    </lineage>
</organism>
<dbReference type="Proteomes" id="UP000644749">
    <property type="component" value="Unassembled WGS sequence"/>
</dbReference>
<proteinExistence type="predicted"/>
<evidence type="ECO:0000259" key="3">
    <source>
        <dbReference type="PROSITE" id="PS51186"/>
    </source>
</evidence>
<dbReference type="CDD" id="cd04301">
    <property type="entry name" value="NAT_SF"/>
    <property type="match status" value="1"/>
</dbReference>
<protein>
    <submittedName>
        <fullName evidence="4">GNAT family N-acetyltransferase</fullName>
    </submittedName>
</protein>
<feature type="domain" description="N-acetyltransferase" evidence="3">
    <location>
        <begin position="6"/>
        <end position="152"/>
    </location>
</feature>
<dbReference type="SUPFAM" id="SSF55729">
    <property type="entry name" value="Acyl-CoA N-acyltransferases (Nat)"/>
    <property type="match status" value="1"/>
</dbReference>
<sequence>MENQDVVIRPFDTATDTEKLSAIWLEASLKAHPFIGELRLLEQRQLIEGEYLPKAETWVACHSGEAVGFISLLGSFVGGIFIAPTHQGRGVGRTLIAHALELKGELSLEVYIENEQAVRFYASLGFKELSRRDVDDFGYPYQNAALHLKCLS</sequence>
<dbReference type="PROSITE" id="PS51186">
    <property type="entry name" value="GNAT"/>
    <property type="match status" value="1"/>
</dbReference>
<evidence type="ECO:0000256" key="2">
    <source>
        <dbReference type="ARBA" id="ARBA00023315"/>
    </source>
</evidence>
<comment type="caution">
    <text evidence="4">The sequence shown here is derived from an EMBL/GenBank/DDBJ whole genome shotgun (WGS) entry which is preliminary data.</text>
</comment>
<dbReference type="InterPro" id="IPR016181">
    <property type="entry name" value="Acyl_CoA_acyltransferase"/>
</dbReference>
<evidence type="ECO:0000256" key="1">
    <source>
        <dbReference type="ARBA" id="ARBA00022679"/>
    </source>
</evidence>
<evidence type="ECO:0000313" key="4">
    <source>
        <dbReference type="EMBL" id="MBL3674881.1"/>
    </source>
</evidence>
<dbReference type="Gene3D" id="3.40.630.30">
    <property type="match status" value="1"/>
</dbReference>
<name>A0ABS1S829_9RHOB</name>
<dbReference type="EMBL" id="JAESHT010000014">
    <property type="protein sequence ID" value="MBL3674881.1"/>
    <property type="molecule type" value="Genomic_DNA"/>
</dbReference>
<dbReference type="RefSeq" id="WP_191311491.1">
    <property type="nucleotide sequence ID" value="NZ_BNCL01000014.1"/>
</dbReference>